<comment type="caution">
    <text evidence="3">The sequence shown here is derived from an EMBL/GenBank/DDBJ whole genome shotgun (WGS) entry which is preliminary data.</text>
</comment>
<protein>
    <recommendedName>
        <fullName evidence="2">WW domain-containing protein</fullName>
    </recommendedName>
</protein>
<proteinExistence type="predicted"/>
<name>A0A1Z5JJ47_FISSO</name>
<evidence type="ECO:0000313" key="4">
    <source>
        <dbReference type="Proteomes" id="UP000198406"/>
    </source>
</evidence>
<feature type="signal peptide" evidence="1">
    <location>
        <begin position="1"/>
        <end position="16"/>
    </location>
</feature>
<evidence type="ECO:0000313" key="3">
    <source>
        <dbReference type="EMBL" id="GAX14014.1"/>
    </source>
</evidence>
<organism evidence="3 4">
    <name type="scientific">Fistulifera solaris</name>
    <name type="common">Oleaginous diatom</name>
    <dbReference type="NCBI Taxonomy" id="1519565"/>
    <lineage>
        <taxon>Eukaryota</taxon>
        <taxon>Sar</taxon>
        <taxon>Stramenopiles</taxon>
        <taxon>Ochrophyta</taxon>
        <taxon>Bacillariophyta</taxon>
        <taxon>Bacillariophyceae</taxon>
        <taxon>Bacillariophycidae</taxon>
        <taxon>Naviculales</taxon>
        <taxon>Naviculaceae</taxon>
        <taxon>Fistulifera</taxon>
    </lineage>
</organism>
<keyword evidence="4" id="KW-1185">Reference proteome</keyword>
<dbReference type="PROSITE" id="PS50020">
    <property type="entry name" value="WW_DOMAIN_2"/>
    <property type="match status" value="1"/>
</dbReference>
<reference evidence="3 4" key="1">
    <citation type="journal article" date="2015" name="Plant Cell">
        <title>Oil accumulation by the oleaginous diatom Fistulifera solaris as revealed by the genome and transcriptome.</title>
        <authorList>
            <person name="Tanaka T."/>
            <person name="Maeda Y."/>
            <person name="Veluchamy A."/>
            <person name="Tanaka M."/>
            <person name="Abida H."/>
            <person name="Marechal E."/>
            <person name="Bowler C."/>
            <person name="Muto M."/>
            <person name="Sunaga Y."/>
            <person name="Tanaka M."/>
            <person name="Yoshino T."/>
            <person name="Taniguchi T."/>
            <person name="Fukuda Y."/>
            <person name="Nemoto M."/>
            <person name="Matsumoto M."/>
            <person name="Wong P.S."/>
            <person name="Aburatani S."/>
            <person name="Fujibuchi W."/>
        </authorList>
    </citation>
    <scope>NUCLEOTIDE SEQUENCE [LARGE SCALE GENOMIC DNA]</scope>
    <source>
        <strain evidence="3 4">JPCC DA0580</strain>
    </source>
</reference>
<dbReference type="OrthoDB" id="42462at2759"/>
<sequence length="207" mass="21870">MFRTGFHLCIIAVAAAYQPFKLAKTPVQVKAANAAATTALAVLLSASSPAWASTTAAQISLDQIPPTSISVQIGDLPVLGKALSGTYTKVPDGSFSGKPSIVIKSPEDKVKAVQNLATSGRLEFDINGKIKTHLDIDLAADEPGVARVRVASELIPKLPYKNLASSSSSPTGGRESAWNIVTNMGNGESYYYNVKSGVTQYERPDKF</sequence>
<dbReference type="AlphaFoldDB" id="A0A1Z5JJ47"/>
<gene>
    <name evidence="3" type="ORF">FisN_5Lh068</name>
</gene>
<feature type="domain" description="WW" evidence="2">
    <location>
        <begin position="172"/>
        <end position="206"/>
    </location>
</feature>
<dbReference type="InParanoid" id="A0A1Z5JJ47"/>
<evidence type="ECO:0000256" key="1">
    <source>
        <dbReference type="SAM" id="SignalP"/>
    </source>
</evidence>
<dbReference type="InterPro" id="IPR036020">
    <property type="entry name" value="WW_dom_sf"/>
</dbReference>
<dbReference type="EMBL" id="BDSP01000074">
    <property type="protein sequence ID" value="GAX14014.1"/>
    <property type="molecule type" value="Genomic_DNA"/>
</dbReference>
<dbReference type="InterPro" id="IPR001202">
    <property type="entry name" value="WW_dom"/>
</dbReference>
<dbReference type="Gene3D" id="2.20.70.10">
    <property type="match status" value="1"/>
</dbReference>
<feature type="chain" id="PRO_5012554803" description="WW domain-containing protein" evidence="1">
    <location>
        <begin position="17"/>
        <end position="207"/>
    </location>
</feature>
<dbReference type="Proteomes" id="UP000198406">
    <property type="component" value="Unassembled WGS sequence"/>
</dbReference>
<dbReference type="SUPFAM" id="SSF51045">
    <property type="entry name" value="WW domain"/>
    <property type="match status" value="1"/>
</dbReference>
<dbReference type="PROSITE" id="PS01159">
    <property type="entry name" value="WW_DOMAIN_1"/>
    <property type="match status" value="1"/>
</dbReference>
<accession>A0A1Z5JJ47</accession>
<keyword evidence="1" id="KW-0732">Signal</keyword>
<evidence type="ECO:0000259" key="2">
    <source>
        <dbReference type="PROSITE" id="PS50020"/>
    </source>
</evidence>
<dbReference type="CDD" id="cd00201">
    <property type="entry name" value="WW"/>
    <property type="match status" value="1"/>
</dbReference>